<evidence type="ECO:0000256" key="4">
    <source>
        <dbReference type="ARBA" id="ARBA00023136"/>
    </source>
</evidence>
<feature type="transmembrane region" description="Helical" evidence="5">
    <location>
        <begin position="48"/>
        <end position="65"/>
    </location>
</feature>
<dbReference type="Pfam" id="PF13564">
    <property type="entry name" value="DoxX_2"/>
    <property type="match status" value="1"/>
</dbReference>
<dbReference type="GO" id="GO:0016020">
    <property type="term" value="C:membrane"/>
    <property type="evidence" value="ECO:0007669"/>
    <property type="project" value="UniProtKB-SubCell"/>
</dbReference>
<dbReference type="HOGENOM" id="CLU_2025791_0_0_6"/>
<evidence type="ECO:0000256" key="3">
    <source>
        <dbReference type="ARBA" id="ARBA00022989"/>
    </source>
</evidence>
<dbReference type="AlphaFoldDB" id="A8FU14"/>
<feature type="transmembrane region" description="Helical" evidence="5">
    <location>
        <begin position="71"/>
        <end position="90"/>
    </location>
</feature>
<evidence type="ECO:0000256" key="5">
    <source>
        <dbReference type="SAM" id="Phobius"/>
    </source>
</evidence>
<feature type="transmembrane region" description="Helical" evidence="5">
    <location>
        <begin position="6"/>
        <end position="27"/>
    </location>
</feature>
<keyword evidence="7" id="KW-1185">Reference proteome</keyword>
<dbReference type="Proteomes" id="UP000002015">
    <property type="component" value="Chromosome"/>
</dbReference>
<accession>A8FU14</accession>
<keyword evidence="4 5" id="KW-0472">Membrane</keyword>
<evidence type="ECO:0000256" key="1">
    <source>
        <dbReference type="ARBA" id="ARBA00004141"/>
    </source>
</evidence>
<gene>
    <name evidence="6" type="ordered locus">Ssed_1726</name>
</gene>
<organism evidence="6 7">
    <name type="scientific">Shewanella sediminis (strain HAW-EB3)</name>
    <dbReference type="NCBI Taxonomy" id="425104"/>
    <lineage>
        <taxon>Bacteria</taxon>
        <taxon>Pseudomonadati</taxon>
        <taxon>Pseudomonadota</taxon>
        <taxon>Gammaproteobacteria</taxon>
        <taxon>Alteromonadales</taxon>
        <taxon>Shewanellaceae</taxon>
        <taxon>Shewanella</taxon>
    </lineage>
</organism>
<dbReference type="OrthoDB" id="5879006at2"/>
<dbReference type="RefSeq" id="WP_012142073.1">
    <property type="nucleotide sequence ID" value="NC_009831.1"/>
</dbReference>
<feature type="transmembrane region" description="Helical" evidence="5">
    <location>
        <begin position="97"/>
        <end position="114"/>
    </location>
</feature>
<dbReference type="InterPro" id="IPR032808">
    <property type="entry name" value="DoxX"/>
</dbReference>
<name>A8FU14_SHESH</name>
<keyword evidence="2 5" id="KW-0812">Transmembrane</keyword>
<evidence type="ECO:0000256" key="2">
    <source>
        <dbReference type="ARBA" id="ARBA00022692"/>
    </source>
</evidence>
<dbReference type="KEGG" id="sse:Ssed_1726"/>
<comment type="subcellular location">
    <subcellularLocation>
        <location evidence="1">Membrane</location>
        <topology evidence="1">Multi-pass membrane protein</topology>
    </subcellularLocation>
</comment>
<evidence type="ECO:0008006" key="8">
    <source>
        <dbReference type="Google" id="ProtNLM"/>
    </source>
</evidence>
<keyword evidence="3 5" id="KW-1133">Transmembrane helix</keyword>
<evidence type="ECO:0000313" key="7">
    <source>
        <dbReference type="Proteomes" id="UP000002015"/>
    </source>
</evidence>
<sequence>MDTLVTVIIGLLSVFFIFAGSIKLLGWQKMIFEKQLEFFHSYGLNRQIMAVVGVVELIGATSIWLQSSILGVLGAALLLATSLGAIFFHLRFDTWKDGVPAMLTLILSGVVIFLA</sequence>
<dbReference type="eggNOG" id="ENOG503352B">
    <property type="taxonomic scope" value="Bacteria"/>
</dbReference>
<proteinExistence type="predicted"/>
<evidence type="ECO:0000313" key="6">
    <source>
        <dbReference type="EMBL" id="ABV36337.1"/>
    </source>
</evidence>
<protein>
    <recommendedName>
        <fullName evidence="8">DoxX family protein</fullName>
    </recommendedName>
</protein>
<dbReference type="STRING" id="425104.Ssed_1726"/>
<reference evidence="6 7" key="1">
    <citation type="submission" date="2007-08" db="EMBL/GenBank/DDBJ databases">
        <title>Complete sequence of Shewanella sediminis HAW-EB3.</title>
        <authorList>
            <consortium name="US DOE Joint Genome Institute"/>
            <person name="Copeland A."/>
            <person name="Lucas S."/>
            <person name="Lapidus A."/>
            <person name="Barry K."/>
            <person name="Glavina del Rio T."/>
            <person name="Dalin E."/>
            <person name="Tice H."/>
            <person name="Pitluck S."/>
            <person name="Chertkov O."/>
            <person name="Brettin T."/>
            <person name="Bruce D."/>
            <person name="Detter J.C."/>
            <person name="Han C."/>
            <person name="Schmutz J."/>
            <person name="Larimer F."/>
            <person name="Land M."/>
            <person name="Hauser L."/>
            <person name="Kyrpides N."/>
            <person name="Kim E."/>
            <person name="Zhao J.-S."/>
            <person name="Richardson P."/>
        </authorList>
    </citation>
    <scope>NUCLEOTIDE SEQUENCE [LARGE SCALE GENOMIC DNA]</scope>
    <source>
        <strain evidence="6 7">HAW-EB3</strain>
    </source>
</reference>
<dbReference type="EMBL" id="CP000821">
    <property type="protein sequence ID" value="ABV36337.1"/>
    <property type="molecule type" value="Genomic_DNA"/>
</dbReference>